<keyword evidence="2" id="KW-1185">Reference proteome</keyword>
<evidence type="ECO:0000313" key="1">
    <source>
        <dbReference type="EMBL" id="KAG2216782.1"/>
    </source>
</evidence>
<gene>
    <name evidence="1" type="ORF">INT45_009669</name>
</gene>
<protein>
    <recommendedName>
        <fullName evidence="3">SWIM-type domain-containing protein</fullName>
    </recommendedName>
</protein>
<name>A0A8H7RT71_9FUNG</name>
<accession>A0A8H7RT71</accession>
<dbReference type="OrthoDB" id="2401469at2759"/>
<reference evidence="1 2" key="1">
    <citation type="submission" date="2020-12" db="EMBL/GenBank/DDBJ databases">
        <title>Metabolic potential, ecology and presence of endohyphal bacteria is reflected in genomic diversity of Mucoromycotina.</title>
        <authorList>
            <person name="Muszewska A."/>
            <person name="Okrasinska A."/>
            <person name="Steczkiewicz K."/>
            <person name="Drgas O."/>
            <person name="Orlowska M."/>
            <person name="Perlinska-Lenart U."/>
            <person name="Aleksandrzak-Piekarczyk T."/>
            <person name="Szatraj K."/>
            <person name="Zielenkiewicz U."/>
            <person name="Pilsyk S."/>
            <person name="Malc E."/>
            <person name="Mieczkowski P."/>
            <person name="Kruszewska J.S."/>
            <person name="Biernat P."/>
            <person name="Pawlowska J."/>
        </authorList>
    </citation>
    <scope>NUCLEOTIDE SEQUENCE [LARGE SCALE GENOMIC DNA]</scope>
    <source>
        <strain evidence="1 2">CBS 142.35</strain>
    </source>
</reference>
<dbReference type="Proteomes" id="UP000646827">
    <property type="component" value="Unassembled WGS sequence"/>
</dbReference>
<evidence type="ECO:0000313" key="2">
    <source>
        <dbReference type="Proteomes" id="UP000646827"/>
    </source>
</evidence>
<proteinExistence type="predicted"/>
<organism evidence="1 2">
    <name type="scientific">Circinella minor</name>
    <dbReference type="NCBI Taxonomy" id="1195481"/>
    <lineage>
        <taxon>Eukaryota</taxon>
        <taxon>Fungi</taxon>
        <taxon>Fungi incertae sedis</taxon>
        <taxon>Mucoromycota</taxon>
        <taxon>Mucoromycotina</taxon>
        <taxon>Mucoromycetes</taxon>
        <taxon>Mucorales</taxon>
        <taxon>Lichtheimiaceae</taxon>
        <taxon>Circinella</taxon>
    </lineage>
</organism>
<dbReference type="EMBL" id="JAEPRB010000360">
    <property type="protein sequence ID" value="KAG2216782.1"/>
    <property type="molecule type" value="Genomic_DNA"/>
</dbReference>
<dbReference type="AlphaFoldDB" id="A0A8H7RT71"/>
<evidence type="ECO:0008006" key="3">
    <source>
        <dbReference type="Google" id="ProtNLM"/>
    </source>
</evidence>
<sequence>MLKVVNRAEKLEWELEFVREWHVKTGRSDPGSNSRGTRAENPNADQLYLPSLENWTCGCPSFATSHFMLCKQVQLHCANSYESIGKKQRIRQHLQTNPIKNPLLFLATDSYR</sequence>
<comment type="caution">
    <text evidence="1">The sequence shown here is derived from an EMBL/GenBank/DDBJ whole genome shotgun (WGS) entry which is preliminary data.</text>
</comment>